<dbReference type="FunFam" id="3.40.50.300:FF:000673">
    <property type="entry name" value="Origin recognition complex subunit 5"/>
    <property type="match status" value="1"/>
</dbReference>
<sequence>MDEEMDSLVVNELQQTFPEREKQITELYSLIGRPDERYVTSIFIYGGPSVGKSSITKSMLKKINIKHAFVNLIECYTSKVLYETILNKLSDHKIDPSAGQPYAKCDNMMDFLQHLQVIHNQTNLDGAIIVLDKAEKLKDMEFNLLPVFLRFKEIIEIPITVILITELIFEKFYSRSNLVEPIKLHFPQYNKEELLCILTEDIHYAKQMILDNFDELLDFDREFYRNYVNVFLSVFYRVCRDLCELRYMARINFIKYCEPIMNKETSMHDSMALWRKVAPVLKSSLEVLYLRIADDKTPLQNGKQSISLDFSKKNVARTLELPFYAKYLLIAAFLASYNPAKDDKRMFVKYHGKKIKTKSDVKKKSKVSEQLNTQLGPKPFTFDRLLAIFYAILDENIGFNNNLLVQLSSLVELQLLSSLSDNFVLDGHKYKCNVNFEFIQTVSKMVGFSIRKYLSDFSHM</sequence>
<dbReference type="InterPro" id="IPR047088">
    <property type="entry name" value="ORC5_C"/>
</dbReference>
<dbReference type="Pfam" id="PF13191">
    <property type="entry name" value="AAA_16"/>
    <property type="match status" value="1"/>
</dbReference>
<evidence type="ECO:0000256" key="4">
    <source>
        <dbReference type="ARBA" id="ARBA00022741"/>
    </source>
</evidence>
<keyword evidence="4" id="KW-0547">Nucleotide-binding</keyword>
<proteinExistence type="inferred from homology"/>
<dbReference type="EMBL" id="JABFTP020000021">
    <property type="protein sequence ID" value="KAL3267778.1"/>
    <property type="molecule type" value="Genomic_DNA"/>
</dbReference>
<dbReference type="InterPro" id="IPR027417">
    <property type="entry name" value="P-loop_NTPase"/>
</dbReference>
<evidence type="ECO:0000259" key="8">
    <source>
        <dbReference type="Pfam" id="PF13191"/>
    </source>
</evidence>
<comment type="similarity">
    <text evidence="2">Belongs to the ORC5 family.</text>
</comment>
<dbReference type="PANTHER" id="PTHR12705:SF0">
    <property type="entry name" value="ORIGIN RECOGNITION COMPLEX SUBUNIT 5"/>
    <property type="match status" value="1"/>
</dbReference>
<dbReference type="Gene3D" id="1.10.8.60">
    <property type="match status" value="1"/>
</dbReference>
<dbReference type="InterPro" id="IPR048866">
    <property type="entry name" value="ORC5_lid"/>
</dbReference>
<organism evidence="11 12">
    <name type="scientific">Cryptolaemus montrouzieri</name>
    <dbReference type="NCBI Taxonomy" id="559131"/>
    <lineage>
        <taxon>Eukaryota</taxon>
        <taxon>Metazoa</taxon>
        <taxon>Ecdysozoa</taxon>
        <taxon>Arthropoda</taxon>
        <taxon>Hexapoda</taxon>
        <taxon>Insecta</taxon>
        <taxon>Pterygota</taxon>
        <taxon>Neoptera</taxon>
        <taxon>Endopterygota</taxon>
        <taxon>Coleoptera</taxon>
        <taxon>Polyphaga</taxon>
        <taxon>Cucujiformia</taxon>
        <taxon>Coccinelloidea</taxon>
        <taxon>Coccinellidae</taxon>
        <taxon>Scymninae</taxon>
        <taxon>Scymnini</taxon>
        <taxon>Cryptolaemus</taxon>
    </lineage>
</organism>
<reference evidence="11 12" key="1">
    <citation type="journal article" date="2021" name="BMC Biol.">
        <title>Horizontally acquired antibacterial genes associated with adaptive radiation of ladybird beetles.</title>
        <authorList>
            <person name="Li H.S."/>
            <person name="Tang X.F."/>
            <person name="Huang Y.H."/>
            <person name="Xu Z.Y."/>
            <person name="Chen M.L."/>
            <person name="Du X.Y."/>
            <person name="Qiu B.Y."/>
            <person name="Chen P.T."/>
            <person name="Zhang W."/>
            <person name="Slipinski A."/>
            <person name="Escalona H.E."/>
            <person name="Waterhouse R.M."/>
            <person name="Zwick A."/>
            <person name="Pang H."/>
        </authorList>
    </citation>
    <scope>NUCLEOTIDE SEQUENCE [LARGE SCALE GENOMIC DNA]</scope>
    <source>
        <strain evidence="11">SYSU2018</strain>
    </source>
</reference>
<comment type="caution">
    <text evidence="11">The sequence shown here is derived from an EMBL/GenBank/DDBJ whole genome shotgun (WGS) entry which is preliminary data.</text>
</comment>
<dbReference type="GO" id="GO:0006260">
    <property type="term" value="P:DNA replication"/>
    <property type="evidence" value="ECO:0007669"/>
    <property type="project" value="UniProtKB-KW"/>
</dbReference>
<dbReference type="InterPro" id="IPR041664">
    <property type="entry name" value="AAA_16"/>
</dbReference>
<protein>
    <recommendedName>
        <fullName evidence="7">Origin recognition complex subunit 5</fullName>
    </recommendedName>
</protein>
<evidence type="ECO:0000256" key="5">
    <source>
        <dbReference type="ARBA" id="ARBA00022840"/>
    </source>
</evidence>
<dbReference type="AlphaFoldDB" id="A0ABD2MN48"/>
<evidence type="ECO:0000259" key="9">
    <source>
        <dbReference type="Pfam" id="PF14630"/>
    </source>
</evidence>
<evidence type="ECO:0000256" key="7">
    <source>
        <dbReference type="ARBA" id="ARBA00069657"/>
    </source>
</evidence>
<feature type="domain" description="Orc1-like AAA ATPase" evidence="8">
    <location>
        <begin position="17"/>
        <end position="154"/>
    </location>
</feature>
<keyword evidence="6" id="KW-0539">Nucleus</keyword>
<keyword evidence="3" id="KW-0235">DNA replication</keyword>
<dbReference type="PANTHER" id="PTHR12705">
    <property type="entry name" value="ORIGIN RECOGNITION COMPLEX SUBUNIT 5"/>
    <property type="match status" value="1"/>
</dbReference>
<keyword evidence="12" id="KW-1185">Reference proteome</keyword>
<dbReference type="Gene3D" id="3.40.50.300">
    <property type="entry name" value="P-loop containing nucleotide triphosphate hydrolases"/>
    <property type="match status" value="1"/>
</dbReference>
<evidence type="ECO:0000313" key="12">
    <source>
        <dbReference type="Proteomes" id="UP001516400"/>
    </source>
</evidence>
<evidence type="ECO:0000256" key="3">
    <source>
        <dbReference type="ARBA" id="ARBA00022705"/>
    </source>
</evidence>
<name>A0ABD2MN48_9CUCU</name>
<dbReference type="Proteomes" id="UP001516400">
    <property type="component" value="Unassembled WGS sequence"/>
</dbReference>
<dbReference type="InterPro" id="IPR020796">
    <property type="entry name" value="ORC5"/>
</dbReference>
<dbReference type="Pfam" id="PF14630">
    <property type="entry name" value="ORC5_C"/>
    <property type="match status" value="1"/>
</dbReference>
<feature type="domain" description="Origin recognition complex subunit 5 C-terminal" evidence="9">
    <location>
        <begin position="321"/>
        <end position="454"/>
    </location>
</feature>
<evidence type="ECO:0000259" key="10">
    <source>
        <dbReference type="Pfam" id="PF21639"/>
    </source>
</evidence>
<comment type="subcellular location">
    <subcellularLocation>
        <location evidence="1">Nucleus</location>
    </subcellularLocation>
</comment>
<dbReference type="GO" id="GO:0005524">
    <property type="term" value="F:ATP binding"/>
    <property type="evidence" value="ECO:0007669"/>
    <property type="project" value="UniProtKB-KW"/>
</dbReference>
<evidence type="ECO:0000256" key="6">
    <source>
        <dbReference type="ARBA" id="ARBA00023242"/>
    </source>
</evidence>
<evidence type="ECO:0000256" key="1">
    <source>
        <dbReference type="ARBA" id="ARBA00004123"/>
    </source>
</evidence>
<evidence type="ECO:0000256" key="2">
    <source>
        <dbReference type="ARBA" id="ARBA00006269"/>
    </source>
</evidence>
<accession>A0ABD2MN48</accession>
<dbReference type="SUPFAM" id="SSF52540">
    <property type="entry name" value="P-loop containing nucleoside triphosphate hydrolases"/>
    <property type="match status" value="1"/>
</dbReference>
<dbReference type="GO" id="GO:0005634">
    <property type="term" value="C:nucleus"/>
    <property type="evidence" value="ECO:0007669"/>
    <property type="project" value="UniProtKB-SubCell"/>
</dbReference>
<keyword evidence="5" id="KW-0067">ATP-binding</keyword>
<evidence type="ECO:0000313" key="11">
    <source>
        <dbReference type="EMBL" id="KAL3267778.1"/>
    </source>
</evidence>
<gene>
    <name evidence="11" type="ORF">HHI36_006907</name>
</gene>
<feature type="domain" description="ORC5 lid" evidence="10">
    <location>
        <begin position="224"/>
        <end position="283"/>
    </location>
</feature>
<dbReference type="Pfam" id="PF21639">
    <property type="entry name" value="ORC5_lid"/>
    <property type="match status" value="1"/>
</dbReference>